<evidence type="ECO:0008006" key="3">
    <source>
        <dbReference type="Google" id="ProtNLM"/>
    </source>
</evidence>
<reference evidence="2" key="1">
    <citation type="journal article" date="2019" name="Int. J. Syst. Evol. Microbiol.">
        <title>The Global Catalogue of Microorganisms (GCM) 10K type strain sequencing project: providing services to taxonomists for standard genome sequencing and annotation.</title>
        <authorList>
            <consortium name="The Broad Institute Genomics Platform"/>
            <consortium name="The Broad Institute Genome Sequencing Center for Infectious Disease"/>
            <person name="Wu L."/>
            <person name="Ma J."/>
        </authorList>
    </citation>
    <scope>NUCLEOTIDE SEQUENCE [LARGE SCALE GENOMIC DNA]</scope>
    <source>
        <strain evidence="2">JCM 18542</strain>
    </source>
</reference>
<name>A0ABP9D2M7_9ACTN</name>
<accession>A0ABP9D2M7</accession>
<dbReference type="Proteomes" id="UP001500839">
    <property type="component" value="Unassembled WGS sequence"/>
</dbReference>
<proteinExistence type="predicted"/>
<dbReference type="EMBL" id="BAABKQ010000002">
    <property type="protein sequence ID" value="GAA4825567.1"/>
    <property type="molecule type" value="Genomic_DNA"/>
</dbReference>
<sequence>MTVTENTSVSGDEPEVRIIESIAAPERFARGWHCLGLAKDFRDGTPHSVEAFGGSLHIRTRHPDQAQRPGVRVERVDAVQFRGRSRPDLIGSSAAAFYPGPFDATALSGAHPANKIR</sequence>
<gene>
    <name evidence="1" type="ORF">GCM10023353_38370</name>
</gene>
<keyword evidence="2" id="KW-1185">Reference proteome</keyword>
<protein>
    <recommendedName>
        <fullName evidence="3">3-ketosteroid-9-alpha-hydroxylase</fullName>
    </recommendedName>
</protein>
<evidence type="ECO:0000313" key="2">
    <source>
        <dbReference type="Proteomes" id="UP001500839"/>
    </source>
</evidence>
<evidence type="ECO:0000313" key="1">
    <source>
        <dbReference type="EMBL" id="GAA4825567.1"/>
    </source>
</evidence>
<organism evidence="1 2">
    <name type="scientific">Tomitella cavernea</name>
    <dbReference type="NCBI Taxonomy" id="1387982"/>
    <lineage>
        <taxon>Bacteria</taxon>
        <taxon>Bacillati</taxon>
        <taxon>Actinomycetota</taxon>
        <taxon>Actinomycetes</taxon>
        <taxon>Mycobacteriales</taxon>
        <taxon>Tomitella</taxon>
    </lineage>
</organism>
<comment type="caution">
    <text evidence="1">The sequence shown here is derived from an EMBL/GenBank/DDBJ whole genome shotgun (WGS) entry which is preliminary data.</text>
</comment>